<dbReference type="GO" id="GO:0061665">
    <property type="term" value="F:SUMO ligase activity"/>
    <property type="evidence" value="ECO:0007669"/>
    <property type="project" value="TreeGrafter"/>
</dbReference>
<dbReference type="SMART" id="SM00513">
    <property type="entry name" value="SAP"/>
    <property type="match status" value="1"/>
</dbReference>
<dbReference type="Gene3D" id="2.60.120.780">
    <property type="entry name" value="PINIT domain"/>
    <property type="match status" value="1"/>
</dbReference>
<evidence type="ECO:0000256" key="6">
    <source>
        <dbReference type="ARBA" id="ARBA00022771"/>
    </source>
</evidence>
<dbReference type="GO" id="GO:0003712">
    <property type="term" value="F:transcription coregulator activity"/>
    <property type="evidence" value="ECO:0007669"/>
    <property type="project" value="TreeGrafter"/>
</dbReference>
<dbReference type="InterPro" id="IPR013083">
    <property type="entry name" value="Znf_RING/FYVE/PHD"/>
</dbReference>
<feature type="compositionally biased region" description="Polar residues" evidence="11">
    <location>
        <begin position="149"/>
        <end position="163"/>
    </location>
</feature>
<dbReference type="AlphaFoldDB" id="A0A7R9HXV2"/>
<evidence type="ECO:0000259" key="13">
    <source>
        <dbReference type="PROSITE" id="PS50800"/>
    </source>
</evidence>
<feature type="domain" description="SAP" evidence="13">
    <location>
        <begin position="71"/>
        <end position="105"/>
    </location>
</feature>
<comment type="similarity">
    <text evidence="3">Belongs to the PIAS family.</text>
</comment>
<comment type="subcellular location">
    <subcellularLocation>
        <location evidence="1">Nucleus</location>
    </subcellularLocation>
</comment>
<keyword evidence="12" id="KW-0812">Transmembrane</keyword>
<dbReference type="Gene3D" id="3.30.40.10">
    <property type="entry name" value="Zinc/RING finger domain, C3HC4 (zinc finger)"/>
    <property type="match status" value="1"/>
</dbReference>
<keyword evidence="12" id="KW-0472">Membrane</keyword>
<keyword evidence="6 10" id="KW-0863">Zinc-finger</keyword>
<dbReference type="InterPro" id="IPR036361">
    <property type="entry name" value="SAP_dom_sf"/>
</dbReference>
<evidence type="ECO:0000256" key="3">
    <source>
        <dbReference type="ARBA" id="ARBA00005383"/>
    </source>
</evidence>
<dbReference type="PANTHER" id="PTHR10782:SF94">
    <property type="entry name" value="SUPPRESSOR OF VARIEGATION 2-10, ISOFORM I"/>
    <property type="match status" value="1"/>
</dbReference>
<comment type="pathway">
    <text evidence="2">Protein modification; protein sumoylation.</text>
</comment>
<dbReference type="InterPro" id="IPR023321">
    <property type="entry name" value="PINIT"/>
</dbReference>
<evidence type="ECO:0000256" key="5">
    <source>
        <dbReference type="ARBA" id="ARBA00022723"/>
    </source>
</evidence>
<evidence type="ECO:0000259" key="15">
    <source>
        <dbReference type="PROSITE" id="PS51466"/>
    </source>
</evidence>
<evidence type="ECO:0000256" key="4">
    <source>
        <dbReference type="ARBA" id="ARBA00022679"/>
    </source>
</evidence>
<dbReference type="Gene3D" id="1.10.720.30">
    <property type="entry name" value="SAP domain"/>
    <property type="match status" value="1"/>
</dbReference>
<feature type="domain" description="PINIT" evidence="15">
    <location>
        <begin position="204"/>
        <end position="369"/>
    </location>
</feature>
<reference evidence="16" key="1">
    <citation type="submission" date="2020-11" db="EMBL/GenBank/DDBJ databases">
        <authorList>
            <person name="Tran Van P."/>
        </authorList>
    </citation>
    <scope>NUCLEOTIDE SEQUENCE</scope>
</reference>
<keyword evidence="8" id="KW-0862">Zinc</keyword>
<keyword evidence="5" id="KW-0479">Metal-binding</keyword>
<evidence type="ECO:0000259" key="14">
    <source>
        <dbReference type="PROSITE" id="PS51044"/>
    </source>
</evidence>
<dbReference type="InterPro" id="IPR003034">
    <property type="entry name" value="SAP_dom"/>
</dbReference>
<dbReference type="Pfam" id="PF02891">
    <property type="entry name" value="zf-MIZ"/>
    <property type="match status" value="1"/>
</dbReference>
<keyword evidence="12" id="KW-1133">Transmembrane helix</keyword>
<dbReference type="EMBL" id="OD564727">
    <property type="protein sequence ID" value="CAD7439572.1"/>
    <property type="molecule type" value="Genomic_DNA"/>
</dbReference>
<dbReference type="SUPFAM" id="SSF68906">
    <property type="entry name" value="SAP domain"/>
    <property type="match status" value="1"/>
</dbReference>
<feature type="domain" description="SP-RING-type" evidence="14">
    <location>
        <begin position="401"/>
        <end position="489"/>
    </location>
</feature>
<evidence type="ECO:0000256" key="12">
    <source>
        <dbReference type="SAM" id="Phobius"/>
    </source>
</evidence>
<keyword evidence="7" id="KW-0833">Ubl conjugation pathway</keyword>
<dbReference type="PANTHER" id="PTHR10782">
    <property type="entry name" value="ZINC FINGER MIZ DOMAIN-CONTAINING PROTEIN"/>
    <property type="match status" value="1"/>
</dbReference>
<dbReference type="GO" id="GO:0005634">
    <property type="term" value="C:nucleus"/>
    <property type="evidence" value="ECO:0007669"/>
    <property type="project" value="UniProtKB-SubCell"/>
</dbReference>
<dbReference type="FunFam" id="2.60.120.780:FF:000001">
    <property type="entry name" value="E3 SUMO-protein ligase PIAS2 isoform X1"/>
    <property type="match status" value="1"/>
</dbReference>
<name>A0A7R9HXV2_9NEOP</name>
<proteinExistence type="inferred from homology"/>
<evidence type="ECO:0000256" key="11">
    <source>
        <dbReference type="SAM" id="MobiDB-lite"/>
    </source>
</evidence>
<evidence type="ECO:0000256" key="9">
    <source>
        <dbReference type="ARBA" id="ARBA00023242"/>
    </source>
</evidence>
<feature type="compositionally biased region" description="Low complexity" evidence="11">
    <location>
        <begin position="128"/>
        <end position="148"/>
    </location>
</feature>
<dbReference type="PROSITE" id="PS51044">
    <property type="entry name" value="ZF_SP_RING"/>
    <property type="match status" value="1"/>
</dbReference>
<dbReference type="InterPro" id="IPR038654">
    <property type="entry name" value="PINIT_sf"/>
</dbReference>
<keyword evidence="4" id="KW-0808">Transferase</keyword>
<evidence type="ECO:0000256" key="1">
    <source>
        <dbReference type="ARBA" id="ARBA00004123"/>
    </source>
</evidence>
<accession>A0A7R9HXV2</accession>
<dbReference type="UniPathway" id="UPA00886"/>
<dbReference type="Pfam" id="PF02037">
    <property type="entry name" value="SAP"/>
    <property type="match status" value="1"/>
</dbReference>
<feature type="region of interest" description="Disordered" evidence="11">
    <location>
        <begin position="126"/>
        <end position="166"/>
    </location>
</feature>
<dbReference type="GO" id="GO:0006357">
    <property type="term" value="P:regulation of transcription by RNA polymerase II"/>
    <property type="evidence" value="ECO:0007669"/>
    <property type="project" value="TreeGrafter"/>
</dbReference>
<dbReference type="InterPro" id="IPR004181">
    <property type="entry name" value="Znf_MIZ"/>
</dbReference>
<keyword evidence="9" id="KW-0539">Nucleus</keyword>
<gene>
    <name evidence="16" type="ORF">TBIB3V08_LOCUS2129</name>
</gene>
<dbReference type="PROSITE" id="PS50800">
    <property type="entry name" value="SAP"/>
    <property type="match status" value="1"/>
</dbReference>
<dbReference type="GO" id="GO:0000785">
    <property type="term" value="C:chromatin"/>
    <property type="evidence" value="ECO:0007669"/>
    <property type="project" value="TreeGrafter"/>
</dbReference>
<feature type="transmembrane region" description="Helical" evidence="12">
    <location>
        <begin position="628"/>
        <end position="654"/>
    </location>
</feature>
<dbReference type="Pfam" id="PF14324">
    <property type="entry name" value="PINIT"/>
    <property type="match status" value="1"/>
</dbReference>
<protein>
    <recommendedName>
        <fullName evidence="17">SAP domain-containing protein</fullName>
    </recommendedName>
</protein>
<evidence type="ECO:0008006" key="17">
    <source>
        <dbReference type="Google" id="ProtNLM"/>
    </source>
</evidence>
<evidence type="ECO:0000256" key="7">
    <source>
        <dbReference type="ARBA" id="ARBA00022786"/>
    </source>
</evidence>
<evidence type="ECO:0000256" key="10">
    <source>
        <dbReference type="PROSITE-ProRule" id="PRU00452"/>
    </source>
</evidence>
<evidence type="ECO:0000256" key="2">
    <source>
        <dbReference type="ARBA" id="ARBA00004718"/>
    </source>
</evidence>
<evidence type="ECO:0000313" key="16">
    <source>
        <dbReference type="EMBL" id="CAD7439572.1"/>
    </source>
</evidence>
<dbReference type="PROSITE" id="PS51466">
    <property type="entry name" value="PINIT"/>
    <property type="match status" value="1"/>
</dbReference>
<evidence type="ECO:0000256" key="8">
    <source>
        <dbReference type="ARBA" id="ARBA00022833"/>
    </source>
</evidence>
<sequence>MASVNPITHRAIIARYKYPVTQQHRPRAHQLVFEHKSPPLISGLPRCCASTPSSRISPVPVPFGMDPINMILSFSVSQLQALLDYAGRNKSGRKTELQSRAVDLLKLHSTPVNMKIKALYKSFSQGYTPSTSQPPNSTSSMSSSRQSTAAYTSAAIQHQNNPMRTPIYPGYLPQHANPQMPSQLHPPMYSTPYPHPYTPKLSAQSSSPNYPVHPDVRLKKLPFYDILVELIKPSSLVPKDNGRPQNASFSFHLTPQQATDVTSSRDCRLGGRLEFVNQIQMRFCQLETSCEQEDFMPPGLGVNINGQPSKLPPFIPSNKQGVEPKRSNRPVDITTYVKLSPLHANYIDVGWNSDYGSAYVIAVYLVRMLVTADLLQRMRAKGARQSDFTRGLIKEKLSEDADSEIATTSLRVSLVCPLGKMRMVTPCRASTCYHLQCFDANTFLQMNERKPTWMYFQDVLSSSRLTQDSTEIQLHQDGSWSTLAVKVEHSQAISPVPHTSLIFFAKLALSSASLKPLLWNGGWEDERHGVTSQPTKVSFCANKNIWITKTVDGASYQTEVITDSRSAASKDEPKKHVDAVTVDLTLSDSDEETETVTKNKVVEEKTDSSNQSSPPSKQETASMLLENFIPMALTFLLSLASIVLVSVAYVVMVYTTPLHFRASSLLHSTLVEHLPMLRSSY</sequence>
<organism evidence="16">
    <name type="scientific">Timema bartmani</name>
    <dbReference type="NCBI Taxonomy" id="61472"/>
    <lineage>
        <taxon>Eukaryota</taxon>
        <taxon>Metazoa</taxon>
        <taxon>Ecdysozoa</taxon>
        <taxon>Arthropoda</taxon>
        <taxon>Hexapoda</taxon>
        <taxon>Insecta</taxon>
        <taxon>Pterygota</taxon>
        <taxon>Neoptera</taxon>
        <taxon>Polyneoptera</taxon>
        <taxon>Phasmatodea</taxon>
        <taxon>Timematodea</taxon>
        <taxon>Timematoidea</taxon>
        <taxon>Timematidae</taxon>
        <taxon>Timema</taxon>
    </lineage>
</organism>
<dbReference type="GO" id="GO:0016925">
    <property type="term" value="P:protein sumoylation"/>
    <property type="evidence" value="ECO:0007669"/>
    <property type="project" value="UniProtKB-UniPathway"/>
</dbReference>
<dbReference type="GO" id="GO:0008270">
    <property type="term" value="F:zinc ion binding"/>
    <property type="evidence" value="ECO:0007669"/>
    <property type="project" value="UniProtKB-KW"/>
</dbReference>